<dbReference type="EMBL" id="FWWY01000001">
    <property type="protein sequence ID" value="SMC06361.1"/>
    <property type="molecule type" value="Genomic_DNA"/>
</dbReference>
<dbReference type="RefSeq" id="WP_020373193.1">
    <property type="nucleotide sequence ID" value="NZ_FWWY01000001.1"/>
</dbReference>
<proteinExistence type="inferred from homology"/>
<evidence type="ECO:0000256" key="2">
    <source>
        <dbReference type="PIRSR" id="PIRSR000089-1"/>
    </source>
</evidence>
<evidence type="ECO:0000313" key="4">
    <source>
        <dbReference type="EMBL" id="SMC06361.1"/>
    </source>
</evidence>
<dbReference type="SUPFAM" id="SSF52467">
    <property type="entry name" value="DHS-like NAD/FAD-binding domain"/>
    <property type="match status" value="1"/>
</dbReference>
<dbReference type="GO" id="GO:0050660">
    <property type="term" value="F:flavin adenine dinucleotide binding"/>
    <property type="evidence" value="ECO:0007669"/>
    <property type="project" value="InterPro"/>
</dbReference>
<dbReference type="GO" id="GO:0033539">
    <property type="term" value="P:fatty acid beta-oxidation using acyl-CoA dehydrogenase"/>
    <property type="evidence" value="ECO:0007669"/>
    <property type="project" value="TreeGrafter"/>
</dbReference>
<feature type="binding site" evidence="2">
    <location>
        <position position="283"/>
    </location>
    <ligand>
        <name>FAD</name>
        <dbReference type="ChEBI" id="CHEBI:57692"/>
    </ligand>
</feature>
<keyword evidence="2" id="KW-0274">FAD</keyword>
<dbReference type="PIRSF" id="PIRSF000089">
    <property type="entry name" value="Electra_flavoP_a"/>
    <property type="match status" value="1"/>
</dbReference>
<protein>
    <submittedName>
        <fullName evidence="4">Electron transfer flavoprotein alpha subunit apoprotein</fullName>
    </submittedName>
</protein>
<dbReference type="Pfam" id="PF01012">
    <property type="entry name" value="ETF"/>
    <property type="match status" value="1"/>
</dbReference>
<dbReference type="PANTHER" id="PTHR43153">
    <property type="entry name" value="ELECTRON TRANSFER FLAVOPROTEIN ALPHA"/>
    <property type="match status" value="1"/>
</dbReference>
<dbReference type="OrthoDB" id="9770286at2"/>
<feature type="binding site" evidence="2">
    <location>
        <begin position="231"/>
        <end position="232"/>
    </location>
    <ligand>
        <name>FAD</name>
        <dbReference type="ChEBI" id="CHEBI:57692"/>
    </ligand>
</feature>
<keyword evidence="5" id="KW-1185">Reference proteome</keyword>
<feature type="domain" description="Electron transfer flavoprotein alpha/beta-subunit N-terminal" evidence="3">
    <location>
        <begin position="4"/>
        <end position="187"/>
    </location>
</feature>
<dbReference type="Proteomes" id="UP000192660">
    <property type="component" value="Unassembled WGS sequence"/>
</dbReference>
<gene>
    <name evidence="4" type="ORF">SAMN00768000_2776</name>
</gene>
<organism evidence="4 5">
    <name type="scientific">Sulfobacillus thermosulfidooxidans (strain DSM 9293 / VKM B-1269 / AT-1)</name>
    <dbReference type="NCBI Taxonomy" id="929705"/>
    <lineage>
        <taxon>Bacteria</taxon>
        <taxon>Bacillati</taxon>
        <taxon>Bacillota</taxon>
        <taxon>Clostridia</taxon>
        <taxon>Eubacteriales</taxon>
        <taxon>Clostridiales Family XVII. Incertae Sedis</taxon>
        <taxon>Sulfobacillus</taxon>
    </lineage>
</organism>
<dbReference type="SUPFAM" id="SSF52402">
    <property type="entry name" value="Adenine nucleotide alpha hydrolases-like"/>
    <property type="match status" value="1"/>
</dbReference>
<dbReference type="Gene3D" id="3.40.50.1220">
    <property type="entry name" value="TPP-binding domain"/>
    <property type="match status" value="1"/>
</dbReference>
<dbReference type="PANTHER" id="PTHR43153:SF1">
    <property type="entry name" value="ELECTRON TRANSFER FLAVOPROTEIN SUBUNIT ALPHA, MITOCHONDRIAL"/>
    <property type="match status" value="1"/>
</dbReference>
<dbReference type="STRING" id="28034.BFX07_11320"/>
<evidence type="ECO:0000256" key="1">
    <source>
        <dbReference type="ARBA" id="ARBA00005817"/>
    </source>
</evidence>
<dbReference type="AlphaFoldDB" id="A0A1W1WJ75"/>
<sequence length="316" mass="33551">MGPILVMMENGETGFTESSRELISKARELATQLGVASVAVGFGPSAEDHLRHLGVDRVIAVADPALSQYNPLAYETVLSRIIEQVQPYITLMSNTTLGLDLGAGVAAQENLPLIAYCSDLAINGDELVATCQVFAGKLMAEIRVPDQGAVITVMPGAWAAYNEPGDPEREVLSVDVPQTMNVLQTIEPEKGDVDITKADILVSVGRGIESPDNLPLAEELAEAIGGVVSCSRPVVDAGWLPKARQVGKSGQTVKPKLYLALGISGAPEHLQGMRDADLIIAVNTDENASIMDVAHYGTTVDMLELMPVLAERLRGE</sequence>
<dbReference type="Pfam" id="PF00766">
    <property type="entry name" value="ETF_alpha"/>
    <property type="match status" value="1"/>
</dbReference>
<feature type="binding site" evidence="2">
    <location>
        <begin position="262"/>
        <end position="269"/>
    </location>
    <ligand>
        <name>FAD</name>
        <dbReference type="ChEBI" id="CHEBI:57692"/>
    </ligand>
</feature>
<evidence type="ECO:0000313" key="5">
    <source>
        <dbReference type="Proteomes" id="UP000192660"/>
    </source>
</evidence>
<dbReference type="Gene3D" id="3.40.50.620">
    <property type="entry name" value="HUPs"/>
    <property type="match status" value="1"/>
</dbReference>
<dbReference type="SMART" id="SM00893">
    <property type="entry name" value="ETF"/>
    <property type="match status" value="1"/>
</dbReference>
<comment type="similarity">
    <text evidence="1">Belongs to the ETF alpha-subunit/FixB family.</text>
</comment>
<feature type="binding site" evidence="2">
    <location>
        <position position="206"/>
    </location>
    <ligand>
        <name>FAD</name>
        <dbReference type="ChEBI" id="CHEBI:57692"/>
    </ligand>
</feature>
<feature type="binding site" evidence="2">
    <location>
        <begin position="245"/>
        <end position="249"/>
    </location>
    <ligand>
        <name>FAD</name>
        <dbReference type="ChEBI" id="CHEBI:57692"/>
    </ligand>
</feature>
<reference evidence="5" key="1">
    <citation type="submission" date="2017-04" db="EMBL/GenBank/DDBJ databases">
        <authorList>
            <person name="Varghese N."/>
            <person name="Submissions S."/>
        </authorList>
    </citation>
    <scope>NUCLEOTIDE SEQUENCE [LARGE SCALE GENOMIC DNA]</scope>
    <source>
        <strain evidence="5">DSM 9293</strain>
    </source>
</reference>
<keyword evidence="2" id="KW-0285">Flavoprotein</keyword>
<accession>A0A1W1WJ75</accession>
<comment type="cofactor">
    <cofactor evidence="2">
        <name>FAD</name>
        <dbReference type="ChEBI" id="CHEBI:57692"/>
    </cofactor>
    <text evidence="2">Binds 1 FAD per dimer.</text>
</comment>
<dbReference type="InterPro" id="IPR029035">
    <property type="entry name" value="DHS-like_NAD/FAD-binding_dom"/>
</dbReference>
<dbReference type="InterPro" id="IPR001308">
    <property type="entry name" value="ETF_a/FixB"/>
</dbReference>
<dbReference type="GO" id="GO:0009055">
    <property type="term" value="F:electron transfer activity"/>
    <property type="evidence" value="ECO:0007669"/>
    <property type="project" value="InterPro"/>
</dbReference>
<name>A0A1W1WJ75_SULTA</name>
<evidence type="ECO:0000259" key="3">
    <source>
        <dbReference type="SMART" id="SM00893"/>
    </source>
</evidence>
<dbReference type="InterPro" id="IPR014730">
    <property type="entry name" value="ETF_a/b_N"/>
</dbReference>
<dbReference type="InterPro" id="IPR014731">
    <property type="entry name" value="ETF_asu_C"/>
</dbReference>
<dbReference type="InterPro" id="IPR014729">
    <property type="entry name" value="Rossmann-like_a/b/a_fold"/>
</dbReference>